<accession>A0A4Q4T3V9</accession>
<name>A0A4Q4T3V9_9PEZI</name>
<reference evidence="1 2" key="1">
    <citation type="submission" date="2018-06" db="EMBL/GenBank/DDBJ databases">
        <title>Complete Genomes of Monosporascus.</title>
        <authorList>
            <person name="Robinson A.J."/>
            <person name="Natvig D.O."/>
        </authorList>
    </citation>
    <scope>NUCLEOTIDE SEQUENCE [LARGE SCALE GENOMIC DNA]</scope>
    <source>
        <strain evidence="1 2">CBS 110550</strain>
    </source>
</reference>
<protein>
    <submittedName>
        <fullName evidence="1">Uncharacterized protein</fullName>
    </submittedName>
</protein>
<organism evidence="1 2">
    <name type="scientific">Monosporascus ibericus</name>
    <dbReference type="NCBI Taxonomy" id="155417"/>
    <lineage>
        <taxon>Eukaryota</taxon>
        <taxon>Fungi</taxon>
        <taxon>Dikarya</taxon>
        <taxon>Ascomycota</taxon>
        <taxon>Pezizomycotina</taxon>
        <taxon>Sordariomycetes</taxon>
        <taxon>Xylariomycetidae</taxon>
        <taxon>Xylariales</taxon>
        <taxon>Xylariales incertae sedis</taxon>
        <taxon>Monosporascus</taxon>
    </lineage>
</organism>
<dbReference type="AlphaFoldDB" id="A0A4Q4T3V9"/>
<evidence type="ECO:0000313" key="2">
    <source>
        <dbReference type="Proteomes" id="UP000293360"/>
    </source>
</evidence>
<dbReference type="Proteomes" id="UP000293360">
    <property type="component" value="Unassembled WGS sequence"/>
</dbReference>
<sequence>MGGLLSSRETDRENPRREAAAIAGALITRRAEYGHEKQRCQELVSTVASAAATALYIHTRATSASFDYAARDALPRNHASVSFGISLPAGSLTARA</sequence>
<gene>
    <name evidence="1" type="ORF">DL764_006774</name>
</gene>
<dbReference type="EMBL" id="QJNU01000413">
    <property type="protein sequence ID" value="RYO99604.1"/>
    <property type="molecule type" value="Genomic_DNA"/>
</dbReference>
<comment type="caution">
    <text evidence="1">The sequence shown here is derived from an EMBL/GenBank/DDBJ whole genome shotgun (WGS) entry which is preliminary data.</text>
</comment>
<keyword evidence="2" id="KW-1185">Reference proteome</keyword>
<evidence type="ECO:0000313" key="1">
    <source>
        <dbReference type="EMBL" id="RYO99604.1"/>
    </source>
</evidence>
<proteinExistence type="predicted"/>